<accession>A0ACC3SL99</accession>
<dbReference type="Proteomes" id="UP001320706">
    <property type="component" value="Unassembled WGS sequence"/>
</dbReference>
<name>A0ACC3SL99_9PEZI</name>
<comment type="caution">
    <text evidence="1">The sequence shown here is derived from an EMBL/GenBank/DDBJ whole genome shotgun (WGS) entry which is preliminary data.</text>
</comment>
<proteinExistence type="predicted"/>
<gene>
    <name evidence="1" type="ORF">M8818_001147</name>
</gene>
<sequence length="288" mass="30897">MDDDRPTVQAEQAALRPDVERLQGQVHRLMLVQMNMERAHSTRVDRLEKELEELRGRVASLTLLLGARIQPPASDSEATGLPSSSLPAATTTAAGLLSGISSAATAADSALSSGPPPPANAADAALLSGTPSTTAGAELTALTYDVYIEDEHGTITRTSGPLSDEISTAINTAAQEWNETSLANYQTSFKEKPVLPSLQCIDRRVRKSSSLNYLRGDDYVMHYACFNCVRGGKPCVRQLPGEGRPILCLLPPEVRPSDAKIDELAFYVCVGGLAISKQLRALWKPQRG</sequence>
<dbReference type="EMBL" id="JAMKPW020000005">
    <property type="protein sequence ID" value="KAK8217391.1"/>
    <property type="molecule type" value="Genomic_DNA"/>
</dbReference>
<protein>
    <submittedName>
        <fullName evidence="1">Uncharacterized protein</fullName>
    </submittedName>
</protein>
<reference evidence="1" key="1">
    <citation type="submission" date="2024-02" db="EMBL/GenBank/DDBJ databases">
        <title>Metagenome Assembled Genome of Zalaria obscura JY119.</title>
        <authorList>
            <person name="Vighnesh L."/>
            <person name="Jagadeeshwari U."/>
            <person name="Venkata Ramana C."/>
            <person name="Sasikala C."/>
        </authorList>
    </citation>
    <scope>NUCLEOTIDE SEQUENCE</scope>
    <source>
        <strain evidence="1">JY119</strain>
    </source>
</reference>
<evidence type="ECO:0000313" key="1">
    <source>
        <dbReference type="EMBL" id="KAK8217391.1"/>
    </source>
</evidence>
<evidence type="ECO:0000313" key="2">
    <source>
        <dbReference type="Proteomes" id="UP001320706"/>
    </source>
</evidence>
<keyword evidence="2" id="KW-1185">Reference proteome</keyword>
<organism evidence="1 2">
    <name type="scientific">Zalaria obscura</name>
    <dbReference type="NCBI Taxonomy" id="2024903"/>
    <lineage>
        <taxon>Eukaryota</taxon>
        <taxon>Fungi</taxon>
        <taxon>Dikarya</taxon>
        <taxon>Ascomycota</taxon>
        <taxon>Pezizomycotina</taxon>
        <taxon>Dothideomycetes</taxon>
        <taxon>Dothideomycetidae</taxon>
        <taxon>Dothideales</taxon>
        <taxon>Zalariaceae</taxon>
        <taxon>Zalaria</taxon>
    </lineage>
</organism>